<reference evidence="2" key="1">
    <citation type="journal article" date="2023" name="Nat. Plants">
        <title>Single-cell RNA sequencing provides a high-resolution roadmap for understanding the multicellular compartmentation of specialized metabolism.</title>
        <authorList>
            <person name="Sun S."/>
            <person name="Shen X."/>
            <person name="Li Y."/>
            <person name="Li Y."/>
            <person name="Wang S."/>
            <person name="Li R."/>
            <person name="Zhang H."/>
            <person name="Shen G."/>
            <person name="Guo B."/>
            <person name="Wei J."/>
            <person name="Xu J."/>
            <person name="St-Pierre B."/>
            <person name="Chen S."/>
            <person name="Sun C."/>
        </authorList>
    </citation>
    <scope>NUCLEOTIDE SEQUENCE [LARGE SCALE GENOMIC DNA]</scope>
</reference>
<gene>
    <name evidence="1" type="ORF">M9H77_31425</name>
</gene>
<comment type="caution">
    <text evidence="1">The sequence shown here is derived from an EMBL/GenBank/DDBJ whole genome shotgun (WGS) entry which is preliminary data.</text>
</comment>
<keyword evidence="2" id="KW-1185">Reference proteome</keyword>
<evidence type="ECO:0000313" key="1">
    <source>
        <dbReference type="EMBL" id="KAI5654238.1"/>
    </source>
</evidence>
<organism evidence="1 2">
    <name type="scientific">Catharanthus roseus</name>
    <name type="common">Madagascar periwinkle</name>
    <name type="synonym">Vinca rosea</name>
    <dbReference type="NCBI Taxonomy" id="4058"/>
    <lineage>
        <taxon>Eukaryota</taxon>
        <taxon>Viridiplantae</taxon>
        <taxon>Streptophyta</taxon>
        <taxon>Embryophyta</taxon>
        <taxon>Tracheophyta</taxon>
        <taxon>Spermatophyta</taxon>
        <taxon>Magnoliopsida</taxon>
        <taxon>eudicotyledons</taxon>
        <taxon>Gunneridae</taxon>
        <taxon>Pentapetalae</taxon>
        <taxon>asterids</taxon>
        <taxon>lamiids</taxon>
        <taxon>Gentianales</taxon>
        <taxon>Apocynaceae</taxon>
        <taxon>Rauvolfioideae</taxon>
        <taxon>Vinceae</taxon>
        <taxon>Catharanthinae</taxon>
        <taxon>Catharanthus</taxon>
    </lineage>
</organism>
<sequence>MFFRTMTNCSYFWNDITQCRQRILLYVAILPYEGLFRWRGRFRLRRVDPLEEGRRPRRLGTVRAQQATEVLGQEFLDQISPEGHMFMVMFHCGAYKLVPRGTQMPYSASVDLVARLGVSHTRRG</sequence>
<proteinExistence type="predicted"/>
<name>A0ACC0A018_CATRO</name>
<protein>
    <submittedName>
        <fullName evidence="1">Uncharacterized protein</fullName>
    </submittedName>
</protein>
<dbReference type="EMBL" id="CM044707">
    <property type="protein sequence ID" value="KAI5654238.1"/>
    <property type="molecule type" value="Genomic_DNA"/>
</dbReference>
<evidence type="ECO:0000313" key="2">
    <source>
        <dbReference type="Proteomes" id="UP001060085"/>
    </source>
</evidence>
<dbReference type="Proteomes" id="UP001060085">
    <property type="component" value="Linkage Group LG07"/>
</dbReference>
<accession>A0ACC0A018</accession>